<name>K3WPK5_GLOUD</name>
<dbReference type="GO" id="GO:0006003">
    <property type="term" value="P:fructose 2,6-bisphosphate metabolic process"/>
    <property type="evidence" value="ECO:0007669"/>
    <property type="project" value="InterPro"/>
</dbReference>
<reference evidence="5" key="3">
    <citation type="submission" date="2015-02" db="UniProtKB">
        <authorList>
            <consortium name="EnsemblProtists"/>
        </authorList>
    </citation>
    <scope>IDENTIFICATION</scope>
    <source>
        <strain evidence="5">DAOM BR144</strain>
    </source>
</reference>
<dbReference type="Gene3D" id="3.40.50.300">
    <property type="entry name" value="P-loop containing nucleotide triphosphate hydrolases"/>
    <property type="match status" value="1"/>
</dbReference>
<evidence type="ECO:0000259" key="4">
    <source>
        <dbReference type="Pfam" id="PF01591"/>
    </source>
</evidence>
<dbReference type="GO" id="GO:0005524">
    <property type="term" value="F:ATP binding"/>
    <property type="evidence" value="ECO:0007669"/>
    <property type="project" value="UniProtKB-KW"/>
</dbReference>
<evidence type="ECO:0000256" key="1">
    <source>
        <dbReference type="ARBA" id="ARBA00022741"/>
    </source>
</evidence>
<dbReference type="InParanoid" id="K3WPK5"/>
<dbReference type="GO" id="GO:0003873">
    <property type="term" value="F:6-phosphofructo-2-kinase activity"/>
    <property type="evidence" value="ECO:0007669"/>
    <property type="project" value="InterPro"/>
</dbReference>
<feature type="transmembrane region" description="Helical" evidence="3">
    <location>
        <begin position="204"/>
        <end position="224"/>
    </location>
</feature>
<evidence type="ECO:0000256" key="3">
    <source>
        <dbReference type="SAM" id="Phobius"/>
    </source>
</evidence>
<evidence type="ECO:0000313" key="6">
    <source>
        <dbReference type="Proteomes" id="UP000019132"/>
    </source>
</evidence>
<dbReference type="EMBL" id="GL376560">
    <property type="status" value="NOT_ANNOTATED_CDS"/>
    <property type="molecule type" value="Genomic_DNA"/>
</dbReference>
<feature type="domain" description="6-phosphofructo-2-kinase" evidence="4">
    <location>
        <begin position="11"/>
        <end position="214"/>
    </location>
</feature>
<keyword evidence="3" id="KW-0472">Membrane</keyword>
<dbReference type="VEuPathDB" id="FungiDB:PYU1_G006883"/>
<reference evidence="6" key="1">
    <citation type="journal article" date="2010" name="Genome Biol.">
        <title>Genome sequence of the necrotrophic plant pathogen Pythium ultimum reveals original pathogenicity mechanisms and effector repertoire.</title>
        <authorList>
            <person name="Levesque C.A."/>
            <person name="Brouwer H."/>
            <person name="Cano L."/>
            <person name="Hamilton J.P."/>
            <person name="Holt C."/>
            <person name="Huitema E."/>
            <person name="Raffaele S."/>
            <person name="Robideau G.P."/>
            <person name="Thines M."/>
            <person name="Win J."/>
            <person name="Zerillo M.M."/>
            <person name="Beakes G.W."/>
            <person name="Boore J.L."/>
            <person name="Busam D."/>
            <person name="Dumas B."/>
            <person name="Ferriera S."/>
            <person name="Fuerstenberg S.I."/>
            <person name="Gachon C.M."/>
            <person name="Gaulin E."/>
            <person name="Govers F."/>
            <person name="Grenville-Briggs L."/>
            <person name="Horner N."/>
            <person name="Hostetler J."/>
            <person name="Jiang R.H."/>
            <person name="Johnson J."/>
            <person name="Krajaejun T."/>
            <person name="Lin H."/>
            <person name="Meijer H.J."/>
            <person name="Moore B."/>
            <person name="Morris P."/>
            <person name="Phuntmart V."/>
            <person name="Puiu D."/>
            <person name="Shetty J."/>
            <person name="Stajich J.E."/>
            <person name="Tripathy S."/>
            <person name="Wawra S."/>
            <person name="van West P."/>
            <person name="Whitty B.R."/>
            <person name="Coutinho P.M."/>
            <person name="Henrissat B."/>
            <person name="Martin F."/>
            <person name="Thomas P.D."/>
            <person name="Tyler B.M."/>
            <person name="De Vries R.P."/>
            <person name="Kamoun S."/>
            <person name="Yandell M."/>
            <person name="Tisserat N."/>
            <person name="Buell C.R."/>
        </authorList>
    </citation>
    <scope>NUCLEOTIDE SEQUENCE</scope>
    <source>
        <strain evidence="6">DAOM:BR144</strain>
    </source>
</reference>
<dbReference type="eggNOG" id="KOG0234">
    <property type="taxonomic scope" value="Eukaryota"/>
</dbReference>
<dbReference type="PANTHER" id="PTHR10606">
    <property type="entry name" value="6-PHOSPHOFRUCTO-2-KINASE/FRUCTOSE-2,6-BISPHOSPHATASE"/>
    <property type="match status" value="1"/>
</dbReference>
<dbReference type="GO" id="GO:0004331">
    <property type="term" value="F:fructose-2,6-bisphosphate 2-phosphatase activity"/>
    <property type="evidence" value="ECO:0007669"/>
    <property type="project" value="TreeGrafter"/>
</dbReference>
<dbReference type="SUPFAM" id="SSF52540">
    <property type="entry name" value="P-loop containing nucleoside triphosphate hydrolases"/>
    <property type="match status" value="1"/>
</dbReference>
<dbReference type="EnsemblProtists" id="PYU1_T006897">
    <property type="protein sequence ID" value="PYU1_T006897"/>
    <property type="gene ID" value="PYU1_G006883"/>
</dbReference>
<proteinExistence type="predicted"/>
<keyword evidence="3" id="KW-1133">Transmembrane helix</keyword>
<dbReference type="Proteomes" id="UP000019132">
    <property type="component" value="Unassembled WGS sequence"/>
</dbReference>
<dbReference type="InterPro" id="IPR003094">
    <property type="entry name" value="6Pfruct_kin"/>
</dbReference>
<reference evidence="6" key="2">
    <citation type="submission" date="2010-04" db="EMBL/GenBank/DDBJ databases">
        <authorList>
            <person name="Buell R."/>
            <person name="Hamilton J."/>
            <person name="Hostetler J."/>
        </authorList>
    </citation>
    <scope>NUCLEOTIDE SEQUENCE [LARGE SCALE GENOMIC DNA]</scope>
    <source>
        <strain evidence="6">DAOM:BR144</strain>
    </source>
</reference>
<sequence length="239" mass="27463">MRRQSESGREVFNDEKVVLVMVGLPARGKSFISHKIKNFLSWLGVRANIFNVGSLRRKMSTGKQSYDFFDAQNVAAKQQREELAYAALDMALEWLGGGGEVAIFDATNTTNDRRVEVISRCHRFSSDIKVIFLESICNNAQKVTNSPDYKDMELEDAMADLRKRIEKYESVYEPLDNDELSYVKLINMQSKVICNHIYGNMAHMLVPFLMSVHIMFYTAIFLAADSRKLSKAIFRYTLW</sequence>
<accession>K3WPK5</accession>
<protein>
    <recommendedName>
        <fullName evidence="4">6-phosphofructo-2-kinase domain-containing protein</fullName>
    </recommendedName>
</protein>
<dbReference type="HOGENOM" id="CLU_072950_0_0_1"/>
<dbReference type="InterPro" id="IPR013079">
    <property type="entry name" value="6Phosfructo_kin"/>
</dbReference>
<dbReference type="OMA" id="QSKVICN"/>
<dbReference type="PIRSF" id="PIRSF000709">
    <property type="entry name" value="6PFK_2-Ptase"/>
    <property type="match status" value="1"/>
</dbReference>
<dbReference type="PRINTS" id="PR00991">
    <property type="entry name" value="6PFRUCTKNASE"/>
</dbReference>
<dbReference type="STRING" id="431595.K3WPK5"/>
<evidence type="ECO:0000313" key="5">
    <source>
        <dbReference type="EnsemblProtists" id="PYU1_T006897"/>
    </source>
</evidence>
<dbReference type="PANTHER" id="PTHR10606:SF49">
    <property type="entry name" value="6-PHOSPHOFRUCTO-2-KINASE DOMAIN-CONTAINING PROTEIN"/>
    <property type="match status" value="1"/>
</dbReference>
<dbReference type="InterPro" id="IPR027417">
    <property type="entry name" value="P-loop_NTPase"/>
</dbReference>
<dbReference type="GO" id="GO:0006000">
    <property type="term" value="P:fructose metabolic process"/>
    <property type="evidence" value="ECO:0007669"/>
    <property type="project" value="InterPro"/>
</dbReference>
<keyword evidence="2" id="KW-0067">ATP-binding</keyword>
<keyword evidence="6" id="KW-1185">Reference proteome</keyword>
<dbReference type="FunFam" id="3.40.50.300:FF:000644">
    <property type="entry name" value="GpmB, Fructose-2,6-bisphosphatase"/>
    <property type="match status" value="1"/>
</dbReference>
<dbReference type="GO" id="GO:0005829">
    <property type="term" value="C:cytosol"/>
    <property type="evidence" value="ECO:0007669"/>
    <property type="project" value="TreeGrafter"/>
</dbReference>
<keyword evidence="1" id="KW-0547">Nucleotide-binding</keyword>
<keyword evidence="3" id="KW-0812">Transmembrane</keyword>
<organism evidence="5 6">
    <name type="scientific">Globisporangium ultimum (strain ATCC 200006 / CBS 805.95 / DAOM BR144)</name>
    <name type="common">Pythium ultimum</name>
    <dbReference type="NCBI Taxonomy" id="431595"/>
    <lineage>
        <taxon>Eukaryota</taxon>
        <taxon>Sar</taxon>
        <taxon>Stramenopiles</taxon>
        <taxon>Oomycota</taxon>
        <taxon>Peronosporomycetes</taxon>
        <taxon>Pythiales</taxon>
        <taxon>Pythiaceae</taxon>
        <taxon>Globisporangium</taxon>
    </lineage>
</organism>
<dbReference type="AlphaFoldDB" id="K3WPK5"/>
<dbReference type="Pfam" id="PF01591">
    <property type="entry name" value="6PF2K"/>
    <property type="match status" value="1"/>
</dbReference>
<evidence type="ECO:0000256" key="2">
    <source>
        <dbReference type="ARBA" id="ARBA00022840"/>
    </source>
</evidence>